<evidence type="ECO:0000259" key="1">
    <source>
        <dbReference type="Pfam" id="PF05699"/>
    </source>
</evidence>
<feature type="domain" description="HAT C-terminal dimerisation" evidence="1">
    <location>
        <begin position="50"/>
        <end position="115"/>
    </location>
</feature>
<evidence type="ECO:0000313" key="2">
    <source>
        <dbReference type="EMBL" id="CAG4997779.1"/>
    </source>
</evidence>
<keyword evidence="3" id="KW-1185">Reference proteome</keyword>
<comment type="caution">
    <text evidence="2">The sequence shown here is derived from an EMBL/GenBank/DDBJ whole genome shotgun (WGS) entry which is preliminary data.</text>
</comment>
<accession>A0A8S3X278</accession>
<gene>
    <name evidence="2" type="ORF">PAPOLLO_LOCUS13247</name>
</gene>
<protein>
    <submittedName>
        <fullName evidence="2">(apollo) hypothetical protein</fullName>
    </submittedName>
</protein>
<dbReference type="OrthoDB" id="6914655at2759"/>
<name>A0A8S3X278_PARAO</name>
<organism evidence="2 3">
    <name type="scientific">Parnassius apollo</name>
    <name type="common">Apollo butterfly</name>
    <name type="synonym">Papilio apollo</name>
    <dbReference type="NCBI Taxonomy" id="110799"/>
    <lineage>
        <taxon>Eukaryota</taxon>
        <taxon>Metazoa</taxon>
        <taxon>Ecdysozoa</taxon>
        <taxon>Arthropoda</taxon>
        <taxon>Hexapoda</taxon>
        <taxon>Insecta</taxon>
        <taxon>Pterygota</taxon>
        <taxon>Neoptera</taxon>
        <taxon>Endopterygota</taxon>
        <taxon>Lepidoptera</taxon>
        <taxon>Glossata</taxon>
        <taxon>Ditrysia</taxon>
        <taxon>Papilionoidea</taxon>
        <taxon>Papilionidae</taxon>
        <taxon>Parnassiinae</taxon>
        <taxon>Parnassini</taxon>
        <taxon>Parnassius</taxon>
        <taxon>Parnassius</taxon>
    </lineage>
</organism>
<dbReference type="InterPro" id="IPR008906">
    <property type="entry name" value="HATC_C_dom"/>
</dbReference>
<dbReference type="GO" id="GO:0046983">
    <property type="term" value="F:protein dimerization activity"/>
    <property type="evidence" value="ECO:0007669"/>
    <property type="project" value="InterPro"/>
</dbReference>
<dbReference type="Proteomes" id="UP000691718">
    <property type="component" value="Unassembled WGS sequence"/>
</dbReference>
<dbReference type="EMBL" id="CAJQZP010000935">
    <property type="protein sequence ID" value="CAG4997779.1"/>
    <property type="molecule type" value="Genomic_DNA"/>
</dbReference>
<dbReference type="PANTHER" id="PTHR37162:SF1">
    <property type="entry name" value="BED-TYPE DOMAIN-CONTAINING PROTEIN"/>
    <property type="match status" value="1"/>
</dbReference>
<dbReference type="Pfam" id="PF05699">
    <property type="entry name" value="Dimer_Tnp_hAT"/>
    <property type="match status" value="1"/>
</dbReference>
<sequence length="173" mass="19845">MNMISVRETVKATKPPIIELAQEFGCQANEIERIVIQWRNIQHTDWENKCSTVEFWSEVHEYKDSADNNPFSELASLTISILSLPHSNAEIERVFSQMNIVKTKLRNRMSLHTLNSILHIRYGLKRSGKCCHSYNVPEHALKQIRGIKESLVMPMTIAFEDGPSTTSTSTRRS</sequence>
<evidence type="ECO:0000313" key="3">
    <source>
        <dbReference type="Proteomes" id="UP000691718"/>
    </source>
</evidence>
<dbReference type="PANTHER" id="PTHR37162">
    <property type="entry name" value="HAT FAMILY DIMERISATION DOMAINCONTAINING PROTEIN-RELATED"/>
    <property type="match status" value="1"/>
</dbReference>
<reference evidence="2" key="1">
    <citation type="submission" date="2021-04" db="EMBL/GenBank/DDBJ databases">
        <authorList>
            <person name="Tunstrom K."/>
        </authorList>
    </citation>
    <scope>NUCLEOTIDE SEQUENCE</scope>
</reference>
<dbReference type="AlphaFoldDB" id="A0A8S3X278"/>
<proteinExistence type="predicted"/>